<reference evidence="1" key="1">
    <citation type="submission" date="2020-11" db="EMBL/GenBank/DDBJ databases">
        <authorList>
            <person name="Tran Van P."/>
        </authorList>
    </citation>
    <scope>NUCLEOTIDE SEQUENCE</scope>
</reference>
<organism evidence="1">
    <name type="scientific">Timema poppense</name>
    <name type="common">Walking stick</name>
    <dbReference type="NCBI Taxonomy" id="170557"/>
    <lineage>
        <taxon>Eukaryota</taxon>
        <taxon>Metazoa</taxon>
        <taxon>Ecdysozoa</taxon>
        <taxon>Arthropoda</taxon>
        <taxon>Hexapoda</taxon>
        <taxon>Insecta</taxon>
        <taxon>Pterygota</taxon>
        <taxon>Neoptera</taxon>
        <taxon>Polyneoptera</taxon>
        <taxon>Phasmatodea</taxon>
        <taxon>Timematodea</taxon>
        <taxon>Timematoidea</taxon>
        <taxon>Timematidae</taxon>
        <taxon>Timema</taxon>
    </lineage>
</organism>
<proteinExistence type="predicted"/>
<accession>A0A7R9CFL4</accession>
<gene>
    <name evidence="1" type="ORF">TPSB3V08_LOCUS340</name>
</gene>
<evidence type="ECO:0000313" key="1">
    <source>
        <dbReference type="EMBL" id="CAD7395789.1"/>
    </source>
</evidence>
<protein>
    <submittedName>
        <fullName evidence="1">Uncharacterized protein</fullName>
    </submittedName>
</protein>
<dbReference type="EMBL" id="OD000104">
    <property type="protein sequence ID" value="CAD7395789.1"/>
    <property type="molecule type" value="Genomic_DNA"/>
</dbReference>
<sequence>MNEDSGKDCFRVISNEDDFSHYIKSVSKSIISTVCDMLIAKVYLVQLQLQKEALFYLQESGCGLAWKMIFLVMPGSEVKLEEVNLHLHGGRVENHLGKTTPSSPDRDLNLDLPVFSSRAQHD</sequence>
<dbReference type="AlphaFoldDB" id="A0A7R9CFL4"/>
<name>A0A7R9CFL4_TIMPO</name>